<organism evidence="2 3">
    <name type="scientific">Gossypium arboreum</name>
    <name type="common">Tree cotton</name>
    <name type="synonym">Gossypium nanking</name>
    <dbReference type="NCBI Taxonomy" id="29729"/>
    <lineage>
        <taxon>Eukaryota</taxon>
        <taxon>Viridiplantae</taxon>
        <taxon>Streptophyta</taxon>
        <taxon>Embryophyta</taxon>
        <taxon>Tracheophyta</taxon>
        <taxon>Spermatophyta</taxon>
        <taxon>Magnoliopsida</taxon>
        <taxon>eudicotyledons</taxon>
        <taxon>Gunneridae</taxon>
        <taxon>Pentapetalae</taxon>
        <taxon>rosids</taxon>
        <taxon>malvids</taxon>
        <taxon>Malvales</taxon>
        <taxon>Malvaceae</taxon>
        <taxon>Malvoideae</taxon>
        <taxon>Gossypium</taxon>
    </lineage>
</organism>
<proteinExistence type="predicted"/>
<feature type="compositionally biased region" description="Basic and acidic residues" evidence="1">
    <location>
        <begin position="74"/>
        <end position="86"/>
    </location>
</feature>
<protein>
    <submittedName>
        <fullName evidence="2">Uncharacterized protein</fullName>
    </submittedName>
</protein>
<feature type="region of interest" description="Disordered" evidence="1">
    <location>
        <begin position="74"/>
        <end position="132"/>
    </location>
</feature>
<evidence type="ECO:0000313" key="2">
    <source>
        <dbReference type="EMBL" id="KAK5833107.1"/>
    </source>
</evidence>
<evidence type="ECO:0000313" key="3">
    <source>
        <dbReference type="Proteomes" id="UP001358586"/>
    </source>
</evidence>
<sequence>MGSGRRKKLARTKAGRRRWHWGSRLGKSCAPRRLVKEKKGKKSGGDSVGERTTTATVTIADGLAERRRYGFQIKDEKEVGGREGRQRRPRRGRRRRTAAVPTTALRSKRQVGGVSKRKRREQKREREEKEKE</sequence>
<name>A0ABR0Q242_GOSAR</name>
<feature type="compositionally biased region" description="Basic residues" evidence="1">
    <location>
        <begin position="87"/>
        <end position="97"/>
    </location>
</feature>
<feature type="compositionally biased region" description="Basic residues" evidence="1">
    <location>
        <begin position="1"/>
        <end position="21"/>
    </location>
</feature>
<comment type="caution">
    <text evidence="2">The sequence shown here is derived from an EMBL/GenBank/DDBJ whole genome shotgun (WGS) entry which is preliminary data.</text>
</comment>
<feature type="compositionally biased region" description="Basic and acidic residues" evidence="1">
    <location>
        <begin position="122"/>
        <end position="132"/>
    </location>
</feature>
<gene>
    <name evidence="2" type="ORF">PVK06_016919</name>
</gene>
<feature type="compositionally biased region" description="Basic residues" evidence="1">
    <location>
        <begin position="33"/>
        <end position="42"/>
    </location>
</feature>
<accession>A0ABR0Q242</accession>
<dbReference type="Proteomes" id="UP001358586">
    <property type="component" value="Chromosome 5"/>
</dbReference>
<feature type="region of interest" description="Disordered" evidence="1">
    <location>
        <begin position="1"/>
        <end position="55"/>
    </location>
</feature>
<keyword evidence="3" id="KW-1185">Reference proteome</keyword>
<evidence type="ECO:0000256" key="1">
    <source>
        <dbReference type="SAM" id="MobiDB-lite"/>
    </source>
</evidence>
<dbReference type="EMBL" id="JARKNE010000005">
    <property type="protein sequence ID" value="KAK5833107.1"/>
    <property type="molecule type" value="Genomic_DNA"/>
</dbReference>
<reference evidence="2 3" key="1">
    <citation type="submission" date="2023-03" db="EMBL/GenBank/DDBJ databases">
        <title>WGS of Gossypium arboreum.</title>
        <authorList>
            <person name="Yu D."/>
        </authorList>
    </citation>
    <scope>NUCLEOTIDE SEQUENCE [LARGE SCALE GENOMIC DNA]</scope>
    <source>
        <tissue evidence="2">Leaf</tissue>
    </source>
</reference>